<evidence type="ECO:0000313" key="6">
    <source>
        <dbReference type="EMBL" id="MDK3075296.1"/>
    </source>
</evidence>
<dbReference type="InterPro" id="IPR050204">
    <property type="entry name" value="AraC_XylS_family_regulators"/>
</dbReference>
<name>A0ABT7FJI4_9RHOB</name>
<dbReference type="PANTHER" id="PTHR46796">
    <property type="entry name" value="HTH-TYPE TRANSCRIPTIONAL ACTIVATOR RHAS-RELATED"/>
    <property type="match status" value="1"/>
</dbReference>
<dbReference type="Gene3D" id="1.10.10.60">
    <property type="entry name" value="Homeodomain-like"/>
    <property type="match status" value="1"/>
</dbReference>
<organism evidence="6 7">
    <name type="scientific">Sedimentitalea xiamensis</name>
    <dbReference type="NCBI Taxonomy" id="3050037"/>
    <lineage>
        <taxon>Bacteria</taxon>
        <taxon>Pseudomonadati</taxon>
        <taxon>Pseudomonadota</taxon>
        <taxon>Alphaproteobacteria</taxon>
        <taxon>Rhodobacterales</taxon>
        <taxon>Paracoccaceae</taxon>
        <taxon>Sedimentitalea</taxon>
    </lineage>
</organism>
<evidence type="ECO:0000256" key="2">
    <source>
        <dbReference type="ARBA" id="ARBA00023125"/>
    </source>
</evidence>
<protein>
    <submittedName>
        <fullName evidence="6">Helix-turn-helix domain-containing protein</fullName>
    </submittedName>
</protein>
<evidence type="ECO:0000313" key="7">
    <source>
        <dbReference type="Proteomes" id="UP001227126"/>
    </source>
</evidence>
<dbReference type="Pfam" id="PF12833">
    <property type="entry name" value="HTH_18"/>
    <property type="match status" value="1"/>
</dbReference>
<dbReference type="EMBL" id="JASNJE010000034">
    <property type="protein sequence ID" value="MDK3075296.1"/>
    <property type="molecule type" value="Genomic_DNA"/>
</dbReference>
<dbReference type="SMART" id="SM00342">
    <property type="entry name" value="HTH_ARAC"/>
    <property type="match status" value="1"/>
</dbReference>
<dbReference type="RefSeq" id="WP_284487222.1">
    <property type="nucleotide sequence ID" value="NZ_JASNJE010000034.1"/>
</dbReference>
<dbReference type="InterPro" id="IPR009057">
    <property type="entry name" value="Homeodomain-like_sf"/>
</dbReference>
<feature type="compositionally biased region" description="Polar residues" evidence="4">
    <location>
        <begin position="311"/>
        <end position="321"/>
    </location>
</feature>
<evidence type="ECO:0000256" key="4">
    <source>
        <dbReference type="SAM" id="MobiDB-lite"/>
    </source>
</evidence>
<keyword evidence="3" id="KW-0804">Transcription</keyword>
<keyword evidence="7" id="KW-1185">Reference proteome</keyword>
<dbReference type="Proteomes" id="UP001227126">
    <property type="component" value="Unassembled WGS sequence"/>
</dbReference>
<keyword evidence="1" id="KW-0805">Transcription regulation</keyword>
<dbReference type="InterPro" id="IPR018060">
    <property type="entry name" value="HTH_AraC"/>
</dbReference>
<sequence>MEALIETTTFHADGRSVPNTFDRAFDFHFDNPQGHYTHRILNPGPKGFKIVHVLSSGHSGRFVENDRTTISLTLQGQADVQVGTRAFSARPGQMVALGPSERNSWLRPEVPGEAYESYAVISPPNWPYGMPEDTLYRATDPKRLKLLELLRFSFSYRSNPELLTDRTVSLHEALVEDALIAAIGSVQPTRNLQTYAYRTEKIAKQVEDYIHDNFREALTMTQISEELGYSLRVMQKSFRARKGMSVRSFLSAVRLDAMHAALVAAKPGMTVTRAAVDAGLFHLGRSSAAYRAQYGELPSETFDRHSRASGDLNSGCENDVA</sequence>
<comment type="caution">
    <text evidence="6">The sequence shown here is derived from an EMBL/GenBank/DDBJ whole genome shotgun (WGS) entry which is preliminary data.</text>
</comment>
<proteinExistence type="predicted"/>
<feature type="domain" description="HTH araC/xylS-type" evidence="5">
    <location>
        <begin position="204"/>
        <end position="304"/>
    </location>
</feature>
<feature type="region of interest" description="Disordered" evidence="4">
    <location>
        <begin position="302"/>
        <end position="321"/>
    </location>
</feature>
<evidence type="ECO:0000256" key="1">
    <source>
        <dbReference type="ARBA" id="ARBA00023015"/>
    </source>
</evidence>
<evidence type="ECO:0000256" key="3">
    <source>
        <dbReference type="ARBA" id="ARBA00023163"/>
    </source>
</evidence>
<accession>A0ABT7FJI4</accession>
<gene>
    <name evidence="6" type="ORF">QO034_19630</name>
</gene>
<dbReference type="SUPFAM" id="SSF46689">
    <property type="entry name" value="Homeodomain-like"/>
    <property type="match status" value="1"/>
</dbReference>
<dbReference type="PROSITE" id="PS01124">
    <property type="entry name" value="HTH_ARAC_FAMILY_2"/>
    <property type="match status" value="1"/>
</dbReference>
<evidence type="ECO:0000259" key="5">
    <source>
        <dbReference type="PROSITE" id="PS01124"/>
    </source>
</evidence>
<keyword evidence="2" id="KW-0238">DNA-binding</keyword>
<reference evidence="6 7" key="1">
    <citation type="submission" date="2023-05" db="EMBL/GenBank/DDBJ databases">
        <title>Sedimentitalea sp. nov. JM2-8.</title>
        <authorList>
            <person name="Huang J."/>
        </authorList>
    </citation>
    <scope>NUCLEOTIDE SEQUENCE [LARGE SCALE GENOMIC DNA]</scope>
    <source>
        <strain evidence="6 7">JM2-8</strain>
    </source>
</reference>